<dbReference type="AlphaFoldDB" id="A0AAD6Q5L8"/>
<dbReference type="EMBL" id="JAQIZT010000011">
    <property type="protein sequence ID" value="KAJ6978740.1"/>
    <property type="molecule type" value="Genomic_DNA"/>
</dbReference>
<sequence length="75" mass="8282">MRLYHDDKFISNQNQQKTTNVMIETATSVAGHSCLVRQILTIHRHFSSISTASKVPVRALFLGRGASDQLVGGIE</sequence>
<reference evidence="1" key="1">
    <citation type="journal article" date="2023" name="Mol. Ecol. Resour.">
        <title>Chromosome-level genome assembly of a triploid poplar Populus alba 'Berolinensis'.</title>
        <authorList>
            <person name="Chen S."/>
            <person name="Yu Y."/>
            <person name="Wang X."/>
            <person name="Wang S."/>
            <person name="Zhang T."/>
            <person name="Zhou Y."/>
            <person name="He R."/>
            <person name="Meng N."/>
            <person name="Wang Y."/>
            <person name="Liu W."/>
            <person name="Liu Z."/>
            <person name="Liu J."/>
            <person name="Guo Q."/>
            <person name="Huang H."/>
            <person name="Sederoff R.R."/>
            <person name="Wang G."/>
            <person name="Qu G."/>
            <person name="Chen S."/>
        </authorList>
    </citation>
    <scope>NUCLEOTIDE SEQUENCE</scope>
    <source>
        <strain evidence="1">SC-2020</strain>
    </source>
</reference>
<organism evidence="1 2">
    <name type="scientific">Populus alba x Populus x berolinensis</name>
    <dbReference type="NCBI Taxonomy" id="444605"/>
    <lineage>
        <taxon>Eukaryota</taxon>
        <taxon>Viridiplantae</taxon>
        <taxon>Streptophyta</taxon>
        <taxon>Embryophyta</taxon>
        <taxon>Tracheophyta</taxon>
        <taxon>Spermatophyta</taxon>
        <taxon>Magnoliopsida</taxon>
        <taxon>eudicotyledons</taxon>
        <taxon>Gunneridae</taxon>
        <taxon>Pentapetalae</taxon>
        <taxon>rosids</taxon>
        <taxon>fabids</taxon>
        <taxon>Malpighiales</taxon>
        <taxon>Salicaceae</taxon>
        <taxon>Saliceae</taxon>
        <taxon>Populus</taxon>
    </lineage>
</organism>
<protein>
    <submittedName>
        <fullName evidence="1">Uncharacterized protein</fullName>
    </submittedName>
</protein>
<keyword evidence="2" id="KW-1185">Reference proteome</keyword>
<dbReference type="Proteomes" id="UP001164929">
    <property type="component" value="Chromosome 11"/>
</dbReference>
<evidence type="ECO:0000313" key="1">
    <source>
        <dbReference type="EMBL" id="KAJ6978740.1"/>
    </source>
</evidence>
<proteinExistence type="predicted"/>
<comment type="caution">
    <text evidence="1">The sequence shown here is derived from an EMBL/GenBank/DDBJ whole genome shotgun (WGS) entry which is preliminary data.</text>
</comment>
<gene>
    <name evidence="1" type="ORF">NC653_027022</name>
</gene>
<name>A0AAD6Q5L8_9ROSI</name>
<accession>A0AAD6Q5L8</accession>
<evidence type="ECO:0000313" key="2">
    <source>
        <dbReference type="Proteomes" id="UP001164929"/>
    </source>
</evidence>